<feature type="region of interest" description="Disordered" evidence="1">
    <location>
        <begin position="1"/>
        <end position="140"/>
    </location>
</feature>
<feature type="compositionally biased region" description="Polar residues" evidence="1">
    <location>
        <begin position="65"/>
        <end position="77"/>
    </location>
</feature>
<dbReference type="Gene3D" id="2.170.270.10">
    <property type="entry name" value="SET domain"/>
    <property type="match status" value="1"/>
</dbReference>
<evidence type="ECO:0000259" key="2">
    <source>
        <dbReference type="PROSITE" id="PS50280"/>
    </source>
</evidence>
<reference evidence="3" key="1">
    <citation type="journal article" date="2023" name="Mol. Phylogenet. Evol.">
        <title>Genome-scale phylogeny and comparative genomics of the fungal order Sordariales.</title>
        <authorList>
            <person name="Hensen N."/>
            <person name="Bonometti L."/>
            <person name="Westerberg I."/>
            <person name="Brannstrom I.O."/>
            <person name="Guillou S."/>
            <person name="Cros-Aarteil S."/>
            <person name="Calhoun S."/>
            <person name="Haridas S."/>
            <person name="Kuo A."/>
            <person name="Mondo S."/>
            <person name="Pangilinan J."/>
            <person name="Riley R."/>
            <person name="LaButti K."/>
            <person name="Andreopoulos B."/>
            <person name="Lipzen A."/>
            <person name="Chen C."/>
            <person name="Yan M."/>
            <person name="Daum C."/>
            <person name="Ng V."/>
            <person name="Clum A."/>
            <person name="Steindorff A."/>
            <person name="Ohm R.A."/>
            <person name="Martin F."/>
            <person name="Silar P."/>
            <person name="Natvig D.O."/>
            <person name="Lalanne C."/>
            <person name="Gautier V."/>
            <person name="Ament-Velasquez S.L."/>
            <person name="Kruys A."/>
            <person name="Hutchinson M.I."/>
            <person name="Powell A.J."/>
            <person name="Barry K."/>
            <person name="Miller A.N."/>
            <person name="Grigoriev I.V."/>
            <person name="Debuchy R."/>
            <person name="Gladieux P."/>
            <person name="Hiltunen Thoren M."/>
            <person name="Johannesson H."/>
        </authorList>
    </citation>
    <scope>NUCLEOTIDE SEQUENCE</scope>
    <source>
        <strain evidence="3">CBS 955.72</strain>
    </source>
</reference>
<dbReference type="InterPro" id="IPR001214">
    <property type="entry name" value="SET_dom"/>
</dbReference>
<evidence type="ECO:0000313" key="4">
    <source>
        <dbReference type="Proteomes" id="UP001275084"/>
    </source>
</evidence>
<dbReference type="CDD" id="cd20071">
    <property type="entry name" value="SET_SMYD"/>
    <property type="match status" value="1"/>
</dbReference>
<organism evidence="3 4">
    <name type="scientific">Lasiosphaeria hispida</name>
    <dbReference type="NCBI Taxonomy" id="260671"/>
    <lineage>
        <taxon>Eukaryota</taxon>
        <taxon>Fungi</taxon>
        <taxon>Dikarya</taxon>
        <taxon>Ascomycota</taxon>
        <taxon>Pezizomycotina</taxon>
        <taxon>Sordariomycetes</taxon>
        <taxon>Sordariomycetidae</taxon>
        <taxon>Sordariales</taxon>
        <taxon>Lasiosphaeriaceae</taxon>
        <taxon>Lasiosphaeria</taxon>
    </lineage>
</organism>
<feature type="domain" description="SET" evidence="2">
    <location>
        <begin position="141"/>
        <end position="283"/>
    </location>
</feature>
<sequence length="488" mass="54544">MAEPKRCRATSTTPAADLPEAKRQKTDSAGHGASRAPTADLDGALRTPDSDGPKSGQIADGDAVSPTTNPTANPAESSRQDTASSRRRVRLRRDATTLSSKTPSTTSPPSLRKARAKLLTPASQPSEDPDPAPTNHAATQPIFEVTSVEGKGRGLIARTAIRKGQFVIEEKPLLQFSLDKQLPDVQEEIEKTIDAMPDATKEEWQSLILRDKGPDIEHSLATMAKALALPSAHGSGAVFSTISLVNHHCSPNAHYNWDGRKGVGTVYSGHDIEAGEEITVAYIDYREPFHRRRRTLKRRFDFECRCDTCHLVGSERGELSDGRRTLIQRLTAGVRNEQRIKEMPGQCLEECHDLMEIIKQEFWKPAWILLAETCWDALRVVAAHSDKDRAAGFVKRAHRTFAKCEGLHTERVTELETMMEDVTYHKLWGACCDMKCSYRDRFGARPPAVRETVPWEGLSKKERKERRERENQLEELWLWGFEKSASST</sequence>
<dbReference type="EMBL" id="JAUIQD010000006">
    <property type="protein sequence ID" value="KAK3347235.1"/>
    <property type="molecule type" value="Genomic_DNA"/>
</dbReference>
<name>A0AAJ0HD95_9PEZI</name>
<keyword evidence="4" id="KW-1185">Reference proteome</keyword>
<feature type="compositionally biased region" description="Low complexity" evidence="1">
    <location>
        <begin position="96"/>
        <end position="111"/>
    </location>
</feature>
<dbReference type="PANTHER" id="PTHR47332:SF4">
    <property type="entry name" value="SET DOMAIN-CONTAINING PROTEIN 5"/>
    <property type="match status" value="1"/>
</dbReference>
<dbReference type="PROSITE" id="PS50280">
    <property type="entry name" value="SET"/>
    <property type="match status" value="1"/>
</dbReference>
<reference evidence="3" key="2">
    <citation type="submission" date="2023-06" db="EMBL/GenBank/DDBJ databases">
        <authorList>
            <consortium name="Lawrence Berkeley National Laboratory"/>
            <person name="Haridas S."/>
            <person name="Hensen N."/>
            <person name="Bonometti L."/>
            <person name="Westerberg I."/>
            <person name="Brannstrom I.O."/>
            <person name="Guillou S."/>
            <person name="Cros-Aarteil S."/>
            <person name="Calhoun S."/>
            <person name="Kuo A."/>
            <person name="Mondo S."/>
            <person name="Pangilinan J."/>
            <person name="Riley R."/>
            <person name="Labutti K."/>
            <person name="Andreopoulos B."/>
            <person name="Lipzen A."/>
            <person name="Chen C."/>
            <person name="Yanf M."/>
            <person name="Daum C."/>
            <person name="Ng V."/>
            <person name="Clum A."/>
            <person name="Steindorff A."/>
            <person name="Ohm R."/>
            <person name="Martin F."/>
            <person name="Silar P."/>
            <person name="Natvig D."/>
            <person name="Lalanne C."/>
            <person name="Gautier V."/>
            <person name="Ament-Velasquez S.L."/>
            <person name="Kruys A."/>
            <person name="Hutchinson M.I."/>
            <person name="Powell A.J."/>
            <person name="Barry K."/>
            <person name="Miller A.N."/>
            <person name="Grigoriev I.V."/>
            <person name="Debuchy R."/>
            <person name="Gladieux P."/>
            <person name="Thoren M.H."/>
            <person name="Johannesson H."/>
        </authorList>
    </citation>
    <scope>NUCLEOTIDE SEQUENCE</scope>
    <source>
        <strain evidence="3">CBS 955.72</strain>
    </source>
</reference>
<proteinExistence type="predicted"/>
<dbReference type="SUPFAM" id="SSF82199">
    <property type="entry name" value="SET domain"/>
    <property type="match status" value="1"/>
</dbReference>
<gene>
    <name evidence="3" type="ORF">B0T25DRAFT_297569</name>
</gene>
<evidence type="ECO:0000313" key="3">
    <source>
        <dbReference type="EMBL" id="KAK3347235.1"/>
    </source>
</evidence>
<dbReference type="InterPro" id="IPR046341">
    <property type="entry name" value="SET_dom_sf"/>
</dbReference>
<evidence type="ECO:0000256" key="1">
    <source>
        <dbReference type="SAM" id="MobiDB-lite"/>
    </source>
</evidence>
<dbReference type="SMART" id="SM00317">
    <property type="entry name" value="SET"/>
    <property type="match status" value="1"/>
</dbReference>
<dbReference type="PANTHER" id="PTHR47332">
    <property type="entry name" value="SET DOMAIN-CONTAINING PROTEIN 5"/>
    <property type="match status" value="1"/>
</dbReference>
<dbReference type="InterPro" id="IPR053185">
    <property type="entry name" value="SET_domain_protein"/>
</dbReference>
<dbReference type="Pfam" id="PF00856">
    <property type="entry name" value="SET"/>
    <property type="match status" value="1"/>
</dbReference>
<dbReference type="Proteomes" id="UP001275084">
    <property type="component" value="Unassembled WGS sequence"/>
</dbReference>
<accession>A0AAJ0HD95</accession>
<dbReference type="AlphaFoldDB" id="A0AAJ0HD95"/>
<protein>
    <recommendedName>
        <fullName evidence="2">SET domain-containing protein</fullName>
    </recommendedName>
</protein>
<feature type="compositionally biased region" description="Basic and acidic residues" evidence="1">
    <location>
        <begin position="19"/>
        <end position="28"/>
    </location>
</feature>
<comment type="caution">
    <text evidence="3">The sequence shown here is derived from an EMBL/GenBank/DDBJ whole genome shotgun (WGS) entry which is preliminary data.</text>
</comment>